<dbReference type="GO" id="GO:0009231">
    <property type="term" value="P:riboflavin biosynthetic process"/>
    <property type="evidence" value="ECO:0007669"/>
    <property type="project" value="InterPro"/>
</dbReference>
<proteinExistence type="predicted"/>
<gene>
    <name evidence="2" type="ORF">SAMN05660199_04553</name>
</gene>
<dbReference type="GO" id="GO:0008703">
    <property type="term" value="F:5-amino-6-(5-phosphoribosylamino)uracil reductase activity"/>
    <property type="evidence" value="ECO:0007669"/>
    <property type="project" value="InterPro"/>
</dbReference>
<dbReference type="AlphaFoldDB" id="A0A1H0ULP4"/>
<dbReference type="Gene3D" id="3.40.430.10">
    <property type="entry name" value="Dihydrofolate Reductase, subunit A"/>
    <property type="match status" value="1"/>
</dbReference>
<accession>A0A1H0ULP4</accession>
<dbReference type="OrthoDB" id="7949219at2"/>
<evidence type="ECO:0000259" key="1">
    <source>
        <dbReference type="Pfam" id="PF01872"/>
    </source>
</evidence>
<dbReference type="InterPro" id="IPR002734">
    <property type="entry name" value="RibDG_C"/>
</dbReference>
<reference evidence="3" key="1">
    <citation type="submission" date="2016-10" db="EMBL/GenBank/DDBJ databases">
        <authorList>
            <person name="Varghese N."/>
            <person name="Submissions S."/>
        </authorList>
    </citation>
    <scope>NUCLEOTIDE SEQUENCE [LARGE SCALE GENOMIC DNA]</scope>
    <source>
        <strain evidence="3">DSM 45843</strain>
    </source>
</reference>
<evidence type="ECO:0000313" key="2">
    <source>
        <dbReference type="EMBL" id="SDP66980.1"/>
    </source>
</evidence>
<dbReference type="Pfam" id="PF01872">
    <property type="entry name" value="RibD_C"/>
    <property type="match status" value="1"/>
</dbReference>
<dbReference type="EMBL" id="FNIR01000021">
    <property type="protein sequence ID" value="SDP66980.1"/>
    <property type="molecule type" value="Genomic_DNA"/>
</dbReference>
<evidence type="ECO:0000313" key="3">
    <source>
        <dbReference type="Proteomes" id="UP000199088"/>
    </source>
</evidence>
<organism evidence="2 3">
    <name type="scientific">Klenkia soli</name>
    <dbReference type="NCBI Taxonomy" id="1052260"/>
    <lineage>
        <taxon>Bacteria</taxon>
        <taxon>Bacillati</taxon>
        <taxon>Actinomycetota</taxon>
        <taxon>Actinomycetes</taxon>
        <taxon>Geodermatophilales</taxon>
        <taxon>Geodermatophilaceae</taxon>
        <taxon>Klenkia</taxon>
    </lineage>
</organism>
<dbReference type="InterPro" id="IPR024072">
    <property type="entry name" value="DHFR-like_dom_sf"/>
</dbReference>
<protein>
    <submittedName>
        <fullName evidence="2">Dihydrofolate reductase</fullName>
    </submittedName>
</protein>
<keyword evidence="3" id="KW-1185">Reference proteome</keyword>
<name>A0A1H0ULP4_9ACTN</name>
<sequence>MAKLLYSAICSLDGFVADAAGDFGFAFPDPEVLAAVNEDTARIGTFLHGRRMYELMQGWETDPTWADGDQGSADFAAHWQRADKVVVSTTLEDVVTRRTRLVRSLDPAAVTALVRDAELDVTVDGPTLAAHAFRAGLVDEVHLLLAPAVVGTGLKALPDDVPLTLDLLSTRRVSGFVAVRYAVRR</sequence>
<dbReference type="Proteomes" id="UP000199088">
    <property type="component" value="Unassembled WGS sequence"/>
</dbReference>
<dbReference type="STRING" id="1052260.SAMN05660199_04553"/>
<dbReference type="SUPFAM" id="SSF53597">
    <property type="entry name" value="Dihydrofolate reductase-like"/>
    <property type="match status" value="1"/>
</dbReference>
<dbReference type="RefSeq" id="WP_091250572.1">
    <property type="nucleotide sequence ID" value="NZ_FNIR01000021.1"/>
</dbReference>
<feature type="domain" description="Bacterial bifunctional deaminase-reductase C-terminal" evidence="1">
    <location>
        <begin position="3"/>
        <end position="173"/>
    </location>
</feature>